<dbReference type="RefSeq" id="XP_007374437.1">
    <property type="nucleotide sequence ID" value="XM_007374375.1"/>
</dbReference>
<dbReference type="OMA" id="GENHICL"/>
<name>G3AKG5_SPAPN</name>
<dbReference type="Proteomes" id="UP000000709">
    <property type="component" value="Unassembled WGS sequence"/>
</dbReference>
<accession>G3AKG5</accession>
<organism evidence="6">
    <name type="scientific">Spathaspora passalidarum (strain NRRL Y-27907 / 11-Y1)</name>
    <dbReference type="NCBI Taxonomy" id="619300"/>
    <lineage>
        <taxon>Eukaryota</taxon>
        <taxon>Fungi</taxon>
        <taxon>Dikarya</taxon>
        <taxon>Ascomycota</taxon>
        <taxon>Saccharomycotina</taxon>
        <taxon>Pichiomycetes</taxon>
        <taxon>Debaryomycetaceae</taxon>
        <taxon>Spathaspora</taxon>
    </lineage>
</organism>
<dbReference type="CDD" id="cd03524">
    <property type="entry name" value="RPA2_OBF_family"/>
    <property type="match status" value="1"/>
</dbReference>
<feature type="non-terminal residue" evidence="5">
    <location>
        <position position="1"/>
    </location>
</feature>
<proteinExistence type="predicted"/>
<evidence type="ECO:0000256" key="1">
    <source>
        <dbReference type="ARBA" id="ARBA00004574"/>
    </source>
</evidence>
<dbReference type="STRING" id="619300.G3AKG5"/>
<dbReference type="InterPro" id="IPR018856">
    <property type="entry name" value="Stn1_N"/>
</dbReference>
<dbReference type="HOGENOM" id="CLU_033445_0_0_1"/>
<dbReference type="InParanoid" id="G3AKG5"/>
<evidence type="ECO:0000313" key="5">
    <source>
        <dbReference type="EMBL" id="EGW32922.1"/>
    </source>
</evidence>
<dbReference type="OrthoDB" id="77828at2759"/>
<dbReference type="Gene3D" id="2.40.50.1040">
    <property type="match status" value="1"/>
</dbReference>
<keyword evidence="6" id="KW-1185">Reference proteome</keyword>
<comment type="subcellular location">
    <subcellularLocation>
        <location evidence="1">Chromosome</location>
        <location evidence="1">Telomere</location>
    </subcellularLocation>
</comment>
<dbReference type="eggNOG" id="ENOG502TKZZ">
    <property type="taxonomic scope" value="Eukaryota"/>
</dbReference>
<protein>
    <recommendedName>
        <fullName evidence="4">CST complex subunit Stn1 N-terminal domain-containing protein</fullName>
    </recommendedName>
</protein>
<keyword evidence="2" id="KW-0158">Chromosome</keyword>
<dbReference type="GO" id="GO:0000781">
    <property type="term" value="C:chromosome, telomeric region"/>
    <property type="evidence" value="ECO:0007669"/>
    <property type="project" value="UniProtKB-SubCell"/>
</dbReference>
<evidence type="ECO:0000259" key="4">
    <source>
        <dbReference type="Pfam" id="PF10451"/>
    </source>
</evidence>
<dbReference type="AlphaFoldDB" id="G3AKG5"/>
<dbReference type="KEGG" id="spaa:SPAPADRAFT_137615"/>
<gene>
    <name evidence="5" type="ORF">SPAPADRAFT_137615</name>
</gene>
<dbReference type="GeneID" id="18870061"/>
<feature type="domain" description="CST complex subunit Stn1 N-terminal" evidence="4">
    <location>
        <begin position="41"/>
        <end position="188"/>
    </location>
</feature>
<dbReference type="Pfam" id="PF10451">
    <property type="entry name" value="Stn1"/>
    <property type="match status" value="1"/>
</dbReference>
<keyword evidence="3" id="KW-0779">Telomere</keyword>
<evidence type="ECO:0000313" key="6">
    <source>
        <dbReference type="Proteomes" id="UP000000709"/>
    </source>
</evidence>
<reference evidence="5 6" key="1">
    <citation type="journal article" date="2011" name="Proc. Natl. Acad. Sci. U.S.A.">
        <title>Comparative genomics of xylose-fermenting fungi for enhanced biofuel production.</title>
        <authorList>
            <person name="Wohlbach D.J."/>
            <person name="Kuo A."/>
            <person name="Sato T.K."/>
            <person name="Potts K.M."/>
            <person name="Salamov A.A."/>
            <person name="LaButti K.M."/>
            <person name="Sun H."/>
            <person name="Clum A."/>
            <person name="Pangilinan J.L."/>
            <person name="Lindquist E.A."/>
            <person name="Lucas S."/>
            <person name="Lapidus A."/>
            <person name="Jin M."/>
            <person name="Gunawan C."/>
            <person name="Balan V."/>
            <person name="Dale B.E."/>
            <person name="Jeffries T.W."/>
            <person name="Zinkel R."/>
            <person name="Barry K.W."/>
            <person name="Grigoriev I.V."/>
            <person name="Gasch A.P."/>
        </authorList>
    </citation>
    <scope>NUCLEOTIDE SEQUENCE [LARGE SCALE GENOMIC DNA]</scope>
    <source>
        <strain evidence="6">NRRL Y-27907 / 11-Y1</strain>
    </source>
</reference>
<sequence length="433" mass="49885">ATIQNNNKYTFAPGENHIALQTSTQTYYVPEVFHLAPTSISVPPLFIHDITTSPPLSQIYFRNASYLNVIIINNFPISKLRIAGRIIGEVYRSSRADPSYDFILLRVDDCSGDGIWCKVPILEYSRSGLRFDSNYGKLIEITGKVSTWANKREVHAETVNIIGGNTDISAEIDCWKERMEYRKEILEPGWVFIPEATSQGDVVVRFDTQETNKRQSRAELLLSDEIQENTGKTSSDSMNLYQNEDTCMMIVDNETQIKIFTNLQLAIEMIKWIIANNFVEFKLATLFYDQNIANLLDILTRNQLAAIEIPNHENLTFKQARKVVFQRIRHDLQINMNLISVTKSQKVYSNNLQKLYTHLKTCLSRIRQRGVSNEVLDVVYYLSVVKHRKVIGDGLGYKIVNAIIDYIIVDDLHDRDSWHYDPRNIQWSYIGDL</sequence>
<evidence type="ECO:0000256" key="2">
    <source>
        <dbReference type="ARBA" id="ARBA00022454"/>
    </source>
</evidence>
<dbReference type="EMBL" id="GL996501">
    <property type="protein sequence ID" value="EGW32922.1"/>
    <property type="molecule type" value="Genomic_DNA"/>
</dbReference>
<evidence type="ECO:0000256" key="3">
    <source>
        <dbReference type="ARBA" id="ARBA00022895"/>
    </source>
</evidence>